<dbReference type="EMBL" id="AP019376">
    <property type="protein sequence ID" value="BBH87402.1"/>
    <property type="molecule type" value="Genomic_DNA"/>
</dbReference>
<evidence type="ECO:0000313" key="3">
    <source>
        <dbReference type="EMBL" id="BBH87402.1"/>
    </source>
</evidence>
<keyword evidence="2" id="KW-0408">Iron</keyword>
<sequence length="211" mass="24021">MFTESMRTFFEENGYVVAKQLFSPREVEALREHYMKLREKGAYPGDLVGVDANSSDPLKRYPRMIHMHHWDTTSLQWLLDPRLNEILTGLLTREPYAVQTMLYFKPAGARGQALHQDQYFLRARPGTCMAAWLALDDCDESNGCMQVVPASHTWPLLCTTQADTKNSFTDVTVPLPEGQQICPILMQAGDVLFFNGTLVHGSYPNTSRDRF</sequence>
<dbReference type="InterPro" id="IPR008775">
    <property type="entry name" value="Phytyl_CoA_dOase-like"/>
</dbReference>
<dbReference type="Pfam" id="PF05721">
    <property type="entry name" value="PhyH"/>
    <property type="match status" value="1"/>
</dbReference>
<evidence type="ECO:0000256" key="1">
    <source>
        <dbReference type="ARBA" id="ARBA00022723"/>
    </source>
</evidence>
<dbReference type="Gene3D" id="2.60.120.620">
    <property type="entry name" value="q2cbj1_9rhob like domain"/>
    <property type="match status" value="1"/>
</dbReference>
<accession>A0A455SKG8</accession>
<proteinExistence type="predicted"/>
<evidence type="ECO:0000256" key="2">
    <source>
        <dbReference type="ARBA" id="ARBA00023004"/>
    </source>
</evidence>
<dbReference type="GO" id="GO:0005506">
    <property type="term" value="F:iron ion binding"/>
    <property type="evidence" value="ECO:0007669"/>
    <property type="project" value="UniProtKB-ARBA"/>
</dbReference>
<name>A0A455SKG8_9CHLR</name>
<dbReference type="PANTHER" id="PTHR20883">
    <property type="entry name" value="PHYTANOYL-COA DIOXYGENASE DOMAIN CONTAINING 1"/>
    <property type="match status" value="1"/>
</dbReference>
<dbReference type="GO" id="GO:0016706">
    <property type="term" value="F:2-oxoglutarate-dependent dioxygenase activity"/>
    <property type="evidence" value="ECO:0007669"/>
    <property type="project" value="UniProtKB-ARBA"/>
</dbReference>
<organism evidence="3">
    <name type="scientific">Thermosporothrix sp. COM3</name>
    <dbReference type="NCBI Taxonomy" id="2490863"/>
    <lineage>
        <taxon>Bacteria</taxon>
        <taxon>Bacillati</taxon>
        <taxon>Chloroflexota</taxon>
        <taxon>Ktedonobacteria</taxon>
        <taxon>Ktedonobacterales</taxon>
        <taxon>Thermosporotrichaceae</taxon>
        <taxon>Thermosporothrix</taxon>
    </lineage>
</organism>
<dbReference type="PANTHER" id="PTHR20883:SF15">
    <property type="entry name" value="PHYTANOYL-COA DIOXYGENASE DOMAIN-CONTAINING PROTEIN 1"/>
    <property type="match status" value="1"/>
</dbReference>
<dbReference type="AlphaFoldDB" id="A0A455SKG8"/>
<dbReference type="SUPFAM" id="SSF51197">
    <property type="entry name" value="Clavaminate synthase-like"/>
    <property type="match status" value="1"/>
</dbReference>
<reference evidence="3" key="1">
    <citation type="submission" date="2018-12" db="EMBL/GenBank/DDBJ databases">
        <title>Novel natural products biosynthetic potential of the class Ktedonobacteria.</title>
        <authorList>
            <person name="Zheng Y."/>
            <person name="Saitou A."/>
            <person name="Wang C.M."/>
            <person name="Toyoda A."/>
            <person name="Minakuchi Y."/>
            <person name="Sekiguchi Y."/>
            <person name="Ueda K."/>
            <person name="Takano H."/>
            <person name="Sakai Y."/>
            <person name="Yokota A."/>
            <person name="Yabe S."/>
        </authorList>
    </citation>
    <scope>NUCLEOTIDE SEQUENCE</scope>
    <source>
        <strain evidence="3">COM3</strain>
    </source>
</reference>
<protein>
    <recommendedName>
        <fullName evidence="4">Phytanoyl-CoA dioxygenase</fullName>
    </recommendedName>
</protein>
<gene>
    <name evidence="3" type="ORF">KTC_21530</name>
</gene>
<evidence type="ECO:0008006" key="4">
    <source>
        <dbReference type="Google" id="ProtNLM"/>
    </source>
</evidence>
<keyword evidence="1" id="KW-0479">Metal-binding</keyword>